<feature type="domain" description="Molybdopterin-guanine dinucleotide biosynthesis protein B (MobB)" evidence="1">
    <location>
        <begin position="10"/>
        <end position="137"/>
    </location>
</feature>
<evidence type="ECO:0000313" key="3">
    <source>
        <dbReference type="Proteomes" id="UP000238081"/>
    </source>
</evidence>
<sequence>MKNRKKPVLIAVSGVKNSGKTTLIQKLIPKLTEKELKVATIKHDGHDFDADVCGTDTYKHKKAGAYGTAIFSKNKFMMIKEQEDTKEEELISYFKEADVILLEGFKNSDYPKLEIIRKGNSHKSVCKKETLLAIVSDMDYNEELIKTLDLNDIDKIAEFLLEYIGECGI</sequence>
<dbReference type="PANTHER" id="PTHR40072:SF1">
    <property type="entry name" value="MOLYBDOPTERIN-GUANINE DINUCLEOTIDE BIOSYNTHESIS ADAPTER PROTEIN"/>
    <property type="match status" value="1"/>
</dbReference>
<evidence type="ECO:0000259" key="1">
    <source>
        <dbReference type="Pfam" id="PF03205"/>
    </source>
</evidence>
<dbReference type="InterPro" id="IPR052539">
    <property type="entry name" value="MGD_biosynthesis_adapter"/>
</dbReference>
<gene>
    <name evidence="2" type="ORF">AWN73_10435</name>
</gene>
<dbReference type="Pfam" id="PF03205">
    <property type="entry name" value="MobB"/>
    <property type="match status" value="1"/>
</dbReference>
<reference evidence="2 3" key="1">
    <citation type="submission" date="2016-01" db="EMBL/GenBank/DDBJ databases">
        <title>Characterization of the Clostridium difficile lineages that are prevalent in Hong Kong and China.</title>
        <authorList>
            <person name="Kwok J.S.-L."/>
            <person name="Lam W.-Y."/>
            <person name="Ip M."/>
            <person name="Chan T.-F."/>
            <person name="Hawkey P.M."/>
            <person name="Tsui S.K.-W."/>
        </authorList>
    </citation>
    <scope>NUCLEOTIDE SEQUENCE [LARGE SCALE GENOMIC DNA]</scope>
    <source>
        <strain evidence="2 3">300064</strain>
    </source>
</reference>
<dbReference type="CDD" id="cd03116">
    <property type="entry name" value="MobB"/>
    <property type="match status" value="1"/>
</dbReference>
<evidence type="ECO:0000313" key="2">
    <source>
        <dbReference type="EMBL" id="PPV16278.1"/>
    </source>
</evidence>
<dbReference type="Gene3D" id="3.40.50.300">
    <property type="entry name" value="P-loop containing nucleotide triphosphate hydrolases"/>
    <property type="match status" value="1"/>
</dbReference>
<accession>A0A2S7FCY2</accession>
<protein>
    <submittedName>
        <fullName evidence="2">Molybdopterin-guanine dinucleotide biosynthesis protein MobB</fullName>
    </submittedName>
</protein>
<dbReference type="AlphaFoldDB" id="A0A2S7FCY2"/>
<name>A0A2S7FCY2_CLOBU</name>
<dbReference type="Proteomes" id="UP000238081">
    <property type="component" value="Unassembled WGS sequence"/>
</dbReference>
<dbReference type="SUPFAM" id="SSF52540">
    <property type="entry name" value="P-loop containing nucleoside triphosphate hydrolases"/>
    <property type="match status" value="1"/>
</dbReference>
<dbReference type="NCBIfam" id="TIGR00176">
    <property type="entry name" value="mobB"/>
    <property type="match status" value="1"/>
</dbReference>
<proteinExistence type="predicted"/>
<dbReference type="GO" id="GO:0006777">
    <property type="term" value="P:Mo-molybdopterin cofactor biosynthetic process"/>
    <property type="evidence" value="ECO:0007669"/>
    <property type="project" value="InterPro"/>
</dbReference>
<comment type="caution">
    <text evidence="2">The sequence shown here is derived from an EMBL/GenBank/DDBJ whole genome shotgun (WGS) entry which is preliminary data.</text>
</comment>
<dbReference type="PANTHER" id="PTHR40072">
    <property type="entry name" value="MOLYBDOPTERIN-GUANINE DINUCLEOTIDE BIOSYNTHESIS ADAPTER PROTEIN-RELATED"/>
    <property type="match status" value="1"/>
</dbReference>
<organism evidence="2 3">
    <name type="scientific">Clostridium butyricum</name>
    <dbReference type="NCBI Taxonomy" id="1492"/>
    <lineage>
        <taxon>Bacteria</taxon>
        <taxon>Bacillati</taxon>
        <taxon>Bacillota</taxon>
        <taxon>Clostridia</taxon>
        <taxon>Eubacteriales</taxon>
        <taxon>Clostridiaceae</taxon>
        <taxon>Clostridium</taxon>
    </lineage>
</organism>
<dbReference type="EMBL" id="LRDH01000088">
    <property type="protein sequence ID" value="PPV16278.1"/>
    <property type="molecule type" value="Genomic_DNA"/>
</dbReference>
<dbReference type="GO" id="GO:0005525">
    <property type="term" value="F:GTP binding"/>
    <property type="evidence" value="ECO:0007669"/>
    <property type="project" value="InterPro"/>
</dbReference>
<dbReference type="InterPro" id="IPR004435">
    <property type="entry name" value="MobB_dom"/>
</dbReference>
<dbReference type="InterPro" id="IPR027417">
    <property type="entry name" value="P-loop_NTPase"/>
</dbReference>
<dbReference type="RefSeq" id="WP_024039725.1">
    <property type="nucleotide sequence ID" value="NZ_CANCWB010000001.1"/>
</dbReference>